<dbReference type="Pfam" id="PF00450">
    <property type="entry name" value="Peptidase_S10"/>
    <property type="match status" value="1"/>
</dbReference>
<keyword evidence="2" id="KW-0325">Glycoprotein</keyword>
<dbReference type="Gramene" id="RZC75082">
    <property type="protein sequence ID" value="RZC75082"/>
    <property type="gene ID" value="C5167_050565"/>
</dbReference>
<evidence type="ECO:0000256" key="1">
    <source>
        <dbReference type="ARBA" id="ARBA00009431"/>
    </source>
</evidence>
<dbReference type="EMBL" id="CM010722">
    <property type="protein sequence ID" value="RZC75082.1"/>
    <property type="molecule type" value="Genomic_DNA"/>
</dbReference>
<evidence type="ECO:0000313" key="4">
    <source>
        <dbReference type="Proteomes" id="UP000316621"/>
    </source>
</evidence>
<dbReference type="GO" id="GO:0006508">
    <property type="term" value="P:proteolysis"/>
    <property type="evidence" value="ECO:0007669"/>
    <property type="project" value="InterPro"/>
</dbReference>
<reference evidence="3 4" key="1">
    <citation type="journal article" date="2018" name="Science">
        <title>The opium poppy genome and morphinan production.</title>
        <authorList>
            <person name="Guo L."/>
            <person name="Winzer T."/>
            <person name="Yang X."/>
            <person name="Li Y."/>
            <person name="Ning Z."/>
            <person name="He Z."/>
            <person name="Teodor R."/>
            <person name="Lu Y."/>
            <person name="Bowser T.A."/>
            <person name="Graham I.A."/>
            <person name="Ye K."/>
        </authorList>
    </citation>
    <scope>NUCLEOTIDE SEQUENCE [LARGE SCALE GENOMIC DNA]</scope>
    <source>
        <strain evidence="4">cv. HN1</strain>
        <tissue evidence="3">Leaves</tissue>
    </source>
</reference>
<feature type="non-terminal residue" evidence="3">
    <location>
        <position position="113"/>
    </location>
</feature>
<comment type="similarity">
    <text evidence="1">Belongs to the peptidase S10 family.</text>
</comment>
<feature type="non-terminal residue" evidence="3">
    <location>
        <position position="1"/>
    </location>
</feature>
<accession>A0A4Y7KRS2</accession>
<dbReference type="InterPro" id="IPR029058">
    <property type="entry name" value="AB_hydrolase_fold"/>
</dbReference>
<dbReference type="InterPro" id="IPR033124">
    <property type="entry name" value="Ser_caboxypep_his_AS"/>
</dbReference>
<name>A0A4Y7KRS2_PAPSO</name>
<proteinExistence type="inferred from homology"/>
<organism evidence="3 4">
    <name type="scientific">Papaver somniferum</name>
    <name type="common">Opium poppy</name>
    <dbReference type="NCBI Taxonomy" id="3469"/>
    <lineage>
        <taxon>Eukaryota</taxon>
        <taxon>Viridiplantae</taxon>
        <taxon>Streptophyta</taxon>
        <taxon>Embryophyta</taxon>
        <taxon>Tracheophyta</taxon>
        <taxon>Spermatophyta</taxon>
        <taxon>Magnoliopsida</taxon>
        <taxon>Ranunculales</taxon>
        <taxon>Papaveraceae</taxon>
        <taxon>Papaveroideae</taxon>
        <taxon>Papaver</taxon>
    </lineage>
</organism>
<dbReference type="AlphaFoldDB" id="A0A4Y7KRS2"/>
<dbReference type="STRING" id="3469.A0A4Y7KRS2"/>
<dbReference type="PROSITE" id="PS00560">
    <property type="entry name" value="CARBOXYPEPT_SER_HIS"/>
    <property type="match status" value="1"/>
</dbReference>
<gene>
    <name evidence="3" type="ORF">C5167_050565</name>
</gene>
<dbReference type="Proteomes" id="UP000316621">
    <property type="component" value="Chromosome 8"/>
</dbReference>
<evidence type="ECO:0000313" key="3">
    <source>
        <dbReference type="EMBL" id="RZC75082.1"/>
    </source>
</evidence>
<keyword evidence="4" id="KW-1185">Reference proteome</keyword>
<evidence type="ECO:0000256" key="2">
    <source>
        <dbReference type="ARBA" id="ARBA00023180"/>
    </source>
</evidence>
<dbReference type="InterPro" id="IPR001563">
    <property type="entry name" value="Peptidase_S10"/>
</dbReference>
<protein>
    <submittedName>
        <fullName evidence="3">Uncharacterized protein</fullName>
    </submittedName>
</protein>
<dbReference type="Gene3D" id="3.40.50.11320">
    <property type="match status" value="1"/>
</dbReference>
<sequence>PGCSSVGFGEAQELGPFLVTKGKKKNLNLRLSTGNFTSAFVPDRRVPVTSMRYTLNKLALNITQDWSPWYNHKQIGGWTMRDLTFVTIRGAGHQVPTFAPKRSEFVRLSLSFL</sequence>
<dbReference type="SUPFAM" id="SSF53474">
    <property type="entry name" value="alpha/beta-Hydrolases"/>
    <property type="match status" value="1"/>
</dbReference>
<dbReference type="GO" id="GO:0004185">
    <property type="term" value="F:serine-type carboxypeptidase activity"/>
    <property type="evidence" value="ECO:0007669"/>
    <property type="project" value="InterPro"/>
</dbReference>